<feature type="region of interest" description="Disordered" evidence="1">
    <location>
        <begin position="122"/>
        <end position="210"/>
    </location>
</feature>
<reference evidence="4" key="2">
    <citation type="submission" date="2015-01" db="EMBL/GenBank/DDBJ databases">
        <title>Evolutionary Origins and Diversification of the Mycorrhizal Mutualists.</title>
        <authorList>
            <consortium name="DOE Joint Genome Institute"/>
            <consortium name="Mycorrhizal Genomics Consortium"/>
            <person name="Kohler A."/>
            <person name="Kuo A."/>
            <person name="Nagy L.G."/>
            <person name="Floudas D."/>
            <person name="Copeland A."/>
            <person name="Barry K.W."/>
            <person name="Cichocki N."/>
            <person name="Veneault-Fourrey C."/>
            <person name="LaButti K."/>
            <person name="Lindquist E.A."/>
            <person name="Lipzen A."/>
            <person name="Lundell T."/>
            <person name="Morin E."/>
            <person name="Murat C."/>
            <person name="Riley R."/>
            <person name="Ohm R."/>
            <person name="Sun H."/>
            <person name="Tunlid A."/>
            <person name="Henrissat B."/>
            <person name="Grigoriev I.V."/>
            <person name="Hibbett D.S."/>
            <person name="Martin F."/>
        </authorList>
    </citation>
    <scope>NUCLEOTIDE SEQUENCE [LARGE SCALE GENOMIC DNA]</scope>
    <source>
        <strain evidence="4">F 1598</strain>
    </source>
</reference>
<feature type="compositionally biased region" description="Basic and acidic residues" evidence="1">
    <location>
        <begin position="197"/>
        <end position="210"/>
    </location>
</feature>
<accession>A0A0C3FV23</accession>
<dbReference type="SMART" id="SM00225">
    <property type="entry name" value="BTB"/>
    <property type="match status" value="1"/>
</dbReference>
<dbReference type="STRING" id="765440.A0A0C3FV23"/>
<dbReference type="InterPro" id="IPR011333">
    <property type="entry name" value="SKP1/BTB/POZ_sf"/>
</dbReference>
<dbReference type="HOGENOM" id="CLU_027164_0_0_1"/>
<feature type="region of interest" description="Disordered" evidence="1">
    <location>
        <begin position="1"/>
        <end position="43"/>
    </location>
</feature>
<protein>
    <recommendedName>
        <fullName evidence="2">BTB domain-containing protein</fullName>
    </recommendedName>
</protein>
<dbReference type="Gene3D" id="3.30.710.10">
    <property type="entry name" value="Potassium Channel Kv1.1, Chain A"/>
    <property type="match status" value="2"/>
</dbReference>
<feature type="compositionally biased region" description="Acidic residues" evidence="1">
    <location>
        <begin position="156"/>
        <end position="165"/>
    </location>
</feature>
<dbReference type="InterPro" id="IPR051481">
    <property type="entry name" value="BTB-POZ/Galectin-3-binding"/>
</dbReference>
<evidence type="ECO:0000259" key="2">
    <source>
        <dbReference type="SMART" id="SM00225"/>
    </source>
</evidence>
<reference evidence="3 4" key="1">
    <citation type="submission" date="2014-04" db="EMBL/GenBank/DDBJ databases">
        <authorList>
            <consortium name="DOE Joint Genome Institute"/>
            <person name="Kuo A."/>
            <person name="Tarkka M."/>
            <person name="Buscot F."/>
            <person name="Kohler A."/>
            <person name="Nagy L.G."/>
            <person name="Floudas D."/>
            <person name="Copeland A."/>
            <person name="Barry K.W."/>
            <person name="Cichocki N."/>
            <person name="Veneault-Fourrey C."/>
            <person name="LaButti K."/>
            <person name="Lindquist E.A."/>
            <person name="Lipzen A."/>
            <person name="Lundell T."/>
            <person name="Morin E."/>
            <person name="Murat C."/>
            <person name="Sun H."/>
            <person name="Tunlid A."/>
            <person name="Henrissat B."/>
            <person name="Grigoriev I.V."/>
            <person name="Hibbett D.S."/>
            <person name="Martin F."/>
            <person name="Nordberg H.P."/>
            <person name="Cantor M.N."/>
            <person name="Hua S.X."/>
        </authorList>
    </citation>
    <scope>NUCLEOTIDE SEQUENCE [LARGE SCALE GENOMIC DNA]</scope>
    <source>
        <strain evidence="3 4">F 1598</strain>
    </source>
</reference>
<dbReference type="EMBL" id="KN832991">
    <property type="protein sequence ID" value="KIM83304.1"/>
    <property type="molecule type" value="Genomic_DNA"/>
</dbReference>
<gene>
    <name evidence="3" type="ORF">PILCRDRAFT_439502</name>
</gene>
<sequence>MTTNPSHILIARNSRGPNNPSAALSSPTETHAAASGIFRSSGSPPWLLEECETDDIISELSTDDDEEAIDIDDAFTKHSRFPGTVKIIVESTTFWAHKEVLFFASPFFEAALSGGWAETGRPPSMSSVITISQPPSNPGDKDKQETPAITFTPMDPESEDIDLAFDSDNGGKSESGDRTASESDGSDAELIGLDEPGEAKEPLSSEDKAKARDMSLAQLQSGCGTAPTRSRDGKKLKMRRYVRTSDGGDGIPPKLVYQPAQATVTRRPKASGPDAVIVLKEERASTFHDFLKYVYPHLDCTITWNNVEGLMNISHKLCVPSLQHQCLKFLLTHAAGKPIKAMRIAELFEEEELYRESSRFVLDNPGGWTEQELSTLSQETLLKLEKRRNWFLERVLKLGLTPLAKEYQCCSTCPDPANCARLLEEKWRQAYNAVFRFGPCQPSIVYRFLRTLEGVSPPLSLTHLACQTTAKAFTATLFDRMFSLGVRGSGTDTAPLGARVAAVAESMTGPRRHFLYCSFKPETGPRGKSSREF</sequence>
<feature type="compositionally biased region" description="Polar residues" evidence="1">
    <location>
        <begin position="124"/>
        <end position="134"/>
    </location>
</feature>
<organism evidence="3 4">
    <name type="scientific">Piloderma croceum (strain F 1598)</name>
    <dbReference type="NCBI Taxonomy" id="765440"/>
    <lineage>
        <taxon>Eukaryota</taxon>
        <taxon>Fungi</taxon>
        <taxon>Dikarya</taxon>
        <taxon>Basidiomycota</taxon>
        <taxon>Agaricomycotina</taxon>
        <taxon>Agaricomycetes</taxon>
        <taxon>Agaricomycetidae</taxon>
        <taxon>Atheliales</taxon>
        <taxon>Atheliaceae</taxon>
        <taxon>Piloderma</taxon>
    </lineage>
</organism>
<evidence type="ECO:0000313" key="3">
    <source>
        <dbReference type="EMBL" id="KIM83304.1"/>
    </source>
</evidence>
<dbReference type="OrthoDB" id="2524557at2759"/>
<keyword evidence="4" id="KW-1185">Reference proteome</keyword>
<dbReference type="Pfam" id="PF00651">
    <property type="entry name" value="BTB"/>
    <property type="match status" value="1"/>
</dbReference>
<name>A0A0C3FV23_PILCF</name>
<feature type="compositionally biased region" description="Basic and acidic residues" evidence="1">
    <location>
        <begin position="169"/>
        <end position="181"/>
    </location>
</feature>
<proteinExistence type="predicted"/>
<feature type="compositionally biased region" description="Polar residues" evidence="1">
    <location>
        <begin position="15"/>
        <end position="29"/>
    </location>
</feature>
<dbReference type="CDD" id="cd18186">
    <property type="entry name" value="BTB_POZ_ZBTB_KLHL-like"/>
    <property type="match status" value="1"/>
</dbReference>
<dbReference type="PANTHER" id="PTHR24410:SF41">
    <property type="entry name" value="HL07962P"/>
    <property type="match status" value="1"/>
</dbReference>
<dbReference type="InParanoid" id="A0A0C3FV23"/>
<dbReference type="SUPFAM" id="SSF54695">
    <property type="entry name" value="POZ domain"/>
    <property type="match status" value="1"/>
</dbReference>
<dbReference type="InterPro" id="IPR000210">
    <property type="entry name" value="BTB/POZ_dom"/>
</dbReference>
<evidence type="ECO:0000256" key="1">
    <source>
        <dbReference type="SAM" id="MobiDB-lite"/>
    </source>
</evidence>
<feature type="domain" description="BTB" evidence="2">
    <location>
        <begin position="83"/>
        <end position="334"/>
    </location>
</feature>
<dbReference type="PANTHER" id="PTHR24410">
    <property type="entry name" value="HL07962P-RELATED"/>
    <property type="match status" value="1"/>
</dbReference>
<evidence type="ECO:0000313" key="4">
    <source>
        <dbReference type="Proteomes" id="UP000054166"/>
    </source>
</evidence>
<dbReference type="Proteomes" id="UP000054166">
    <property type="component" value="Unassembled WGS sequence"/>
</dbReference>
<dbReference type="AlphaFoldDB" id="A0A0C3FV23"/>